<gene>
    <name evidence="2" type="ORF">FD01_GL002944</name>
</gene>
<dbReference type="AlphaFoldDB" id="A0A0R1Q3C7"/>
<proteinExistence type="predicted"/>
<sequence>MSVMFKLFGILLLGFAVWQLRAVYLGLRSPKPNAEAMTVPRECIGYALFMAAVLVLMGNLILFGIF</sequence>
<organism evidence="2 3">
    <name type="scientific">Lacticaseibacillus manihotivorans DSM 13343 = JCM 12514</name>
    <dbReference type="NCBI Taxonomy" id="1423769"/>
    <lineage>
        <taxon>Bacteria</taxon>
        <taxon>Bacillati</taxon>
        <taxon>Bacillota</taxon>
        <taxon>Bacilli</taxon>
        <taxon>Lactobacillales</taxon>
        <taxon>Lactobacillaceae</taxon>
        <taxon>Lacticaseibacillus</taxon>
    </lineage>
</organism>
<evidence type="ECO:0000313" key="2">
    <source>
        <dbReference type="EMBL" id="KRL36714.1"/>
    </source>
</evidence>
<keyword evidence="1" id="KW-0812">Transmembrane</keyword>
<evidence type="ECO:0000256" key="1">
    <source>
        <dbReference type="SAM" id="Phobius"/>
    </source>
</evidence>
<name>A0A0R1Q3C7_9LACO</name>
<dbReference type="Proteomes" id="UP000051790">
    <property type="component" value="Unassembled WGS sequence"/>
</dbReference>
<comment type="caution">
    <text evidence="2">The sequence shown here is derived from an EMBL/GenBank/DDBJ whole genome shotgun (WGS) entry which is preliminary data.</text>
</comment>
<feature type="transmembrane region" description="Helical" evidence="1">
    <location>
        <begin position="46"/>
        <end position="65"/>
    </location>
</feature>
<keyword evidence="1" id="KW-1133">Transmembrane helix</keyword>
<reference evidence="2 3" key="1">
    <citation type="journal article" date="2015" name="Genome Announc.">
        <title>Expanding the biotechnology potential of lactobacilli through comparative genomics of 213 strains and associated genera.</title>
        <authorList>
            <person name="Sun Z."/>
            <person name="Harris H.M."/>
            <person name="McCann A."/>
            <person name="Guo C."/>
            <person name="Argimon S."/>
            <person name="Zhang W."/>
            <person name="Yang X."/>
            <person name="Jeffery I.B."/>
            <person name="Cooney J.C."/>
            <person name="Kagawa T.F."/>
            <person name="Liu W."/>
            <person name="Song Y."/>
            <person name="Salvetti E."/>
            <person name="Wrobel A."/>
            <person name="Rasinkangas P."/>
            <person name="Parkhill J."/>
            <person name="Rea M.C."/>
            <person name="O'Sullivan O."/>
            <person name="Ritari J."/>
            <person name="Douillard F.P."/>
            <person name="Paul Ross R."/>
            <person name="Yang R."/>
            <person name="Briner A.E."/>
            <person name="Felis G.E."/>
            <person name="de Vos W.M."/>
            <person name="Barrangou R."/>
            <person name="Klaenhammer T.R."/>
            <person name="Caufield P.W."/>
            <person name="Cui Y."/>
            <person name="Zhang H."/>
            <person name="O'Toole P.W."/>
        </authorList>
    </citation>
    <scope>NUCLEOTIDE SEQUENCE [LARGE SCALE GENOMIC DNA]</scope>
    <source>
        <strain evidence="2 3">DSM 13343</strain>
    </source>
</reference>
<keyword evidence="3" id="KW-1185">Reference proteome</keyword>
<dbReference type="EMBL" id="AZEU01000330">
    <property type="protein sequence ID" value="KRL36714.1"/>
    <property type="molecule type" value="Genomic_DNA"/>
</dbReference>
<keyword evidence="1" id="KW-0472">Membrane</keyword>
<protein>
    <submittedName>
        <fullName evidence="2">Uncharacterized protein</fullName>
    </submittedName>
</protein>
<dbReference type="PATRIC" id="fig|1423769.4.peg.3174"/>
<accession>A0A0R1Q3C7</accession>
<evidence type="ECO:0000313" key="3">
    <source>
        <dbReference type="Proteomes" id="UP000051790"/>
    </source>
</evidence>